<reference evidence="2 3" key="1">
    <citation type="journal article" date="2016" name="Sci. Rep.">
        <title>Draft genome sequencing and secretome analysis of fungal phytopathogen Ascochyta rabiei provides insight into the necrotrophic effector repertoire.</title>
        <authorList>
            <person name="Verma S."/>
            <person name="Gazara R.K."/>
            <person name="Nizam S."/>
            <person name="Parween S."/>
            <person name="Chattopadhyay D."/>
            <person name="Verma P.K."/>
        </authorList>
    </citation>
    <scope>NUCLEOTIDE SEQUENCE [LARGE SCALE GENOMIC DNA]</scope>
    <source>
        <strain evidence="2 3">ArDII</strain>
    </source>
</reference>
<dbReference type="AlphaFoldDB" id="A0A163EL15"/>
<dbReference type="OrthoDB" id="73788at2759"/>
<feature type="compositionally biased region" description="Low complexity" evidence="1">
    <location>
        <begin position="759"/>
        <end position="768"/>
    </location>
</feature>
<dbReference type="EMBL" id="JYNV01000186">
    <property type="protein sequence ID" value="KZM23749.1"/>
    <property type="molecule type" value="Genomic_DNA"/>
</dbReference>
<organism evidence="2 3">
    <name type="scientific">Didymella rabiei</name>
    <name type="common">Chickpea ascochyta blight fungus</name>
    <name type="synonym">Mycosphaerella rabiei</name>
    <dbReference type="NCBI Taxonomy" id="5454"/>
    <lineage>
        <taxon>Eukaryota</taxon>
        <taxon>Fungi</taxon>
        <taxon>Dikarya</taxon>
        <taxon>Ascomycota</taxon>
        <taxon>Pezizomycotina</taxon>
        <taxon>Dothideomycetes</taxon>
        <taxon>Pleosporomycetidae</taxon>
        <taxon>Pleosporales</taxon>
        <taxon>Pleosporineae</taxon>
        <taxon>Didymellaceae</taxon>
        <taxon>Ascochyta</taxon>
    </lineage>
</organism>
<feature type="compositionally biased region" description="Polar residues" evidence="1">
    <location>
        <begin position="657"/>
        <end position="668"/>
    </location>
</feature>
<sequence>MTPRTRTSNKEANFKVYYSKKVPQQVYFPHKKKAVRRPDPTEQDGADKRQMKFLPEKMRQQKVDVEDDSEDGEKKEGSTAQSTVDDEFPNPSPTNPRKDKKRRSGDAQDDPSLDSGLTNTSSKRRRHMAAPKARKPSKTRENTEVSEGPSRTLRRQSTMTQLVEGRQPSSGIEELDFKPVKRRPRASWGGASTDKDGDKKQRTLTQMIPGMGRLSKEELDELSDLDADLEDDQKDERVSQILAEQGLLGFTDPLGTTPLPLSGNTEVGFIKIQEDEVHGPSNGIHEQPPVIVQSLDNLAGGDNEQDYQPTQFIEAPARRARQMPRRMATRQLPGESLDNGRSARSRFSLLSTPEKRRVFEIPSSQSPVEFVLSTQTSPHKSNRTVLRDHYNTAALVAETPSKRRQVTFQEHAVQPVPPAPLRKFKSTIQDSEDEEGSDIENAFNAQQKAYGTDRTVDGQAVGADTQAVLNQIDQACAGADESLASDSPQCPEEIEGLALRRGAYQLSPELGESWAPVIYDDDGPEYESYQSARLEAGSQSLRDVAVLSRETLPLLDHTNEVQQKDATNDTSLSADIIPSTPPMIQLQQPDEELPSTPMVIRDESSDDEEPELGPSPPRTAQRIVPQPSSIMFQQTADLDGEPVQVPRSPSADRETQQSHSSKAEQQLQSEWLSYSQYVHARAPNSSSMHAAADAFSYNATPRLPSSGALAASTRMQYSQATTVDEVTPKKNRTQRTVSASTTPHRISKSQPFVSPDKPPSLFIPSSFPSPSRAAMEGWSSPVMGRTQNLYGSSQVLGSLEEFSIPPPPPVEDY</sequence>
<feature type="region of interest" description="Disordered" evidence="1">
    <location>
        <begin position="557"/>
        <end position="668"/>
    </location>
</feature>
<evidence type="ECO:0000313" key="2">
    <source>
        <dbReference type="EMBL" id="KZM23749.1"/>
    </source>
</evidence>
<protein>
    <submittedName>
        <fullName evidence="2">Uncharacterized protein</fullName>
    </submittedName>
</protein>
<dbReference type="Proteomes" id="UP000076837">
    <property type="component" value="Unassembled WGS sequence"/>
</dbReference>
<comment type="caution">
    <text evidence="2">The sequence shown here is derived from an EMBL/GenBank/DDBJ whole genome shotgun (WGS) entry which is preliminary data.</text>
</comment>
<feature type="compositionally biased region" description="Basic and acidic residues" evidence="1">
    <location>
        <begin position="557"/>
        <end position="567"/>
    </location>
</feature>
<name>A0A163EL15_DIDRA</name>
<feature type="compositionally biased region" description="Basic and acidic residues" evidence="1">
    <location>
        <begin position="36"/>
        <end position="64"/>
    </location>
</feature>
<proteinExistence type="predicted"/>
<accession>A0A163EL15</accession>
<feature type="compositionally biased region" description="Polar residues" evidence="1">
    <location>
        <begin position="626"/>
        <end position="636"/>
    </location>
</feature>
<gene>
    <name evidence="2" type="ORF">ST47_g5118</name>
</gene>
<feature type="region of interest" description="Disordered" evidence="1">
    <location>
        <begin position="720"/>
        <end position="768"/>
    </location>
</feature>
<feature type="compositionally biased region" description="Basic residues" evidence="1">
    <location>
        <begin position="122"/>
        <end position="137"/>
    </location>
</feature>
<feature type="region of interest" description="Disordered" evidence="1">
    <location>
        <begin position="21"/>
        <end position="201"/>
    </location>
</feature>
<feature type="compositionally biased region" description="Polar residues" evidence="1">
    <location>
        <begin position="734"/>
        <end position="752"/>
    </location>
</feature>
<evidence type="ECO:0000313" key="3">
    <source>
        <dbReference type="Proteomes" id="UP000076837"/>
    </source>
</evidence>
<evidence type="ECO:0000256" key="1">
    <source>
        <dbReference type="SAM" id="MobiDB-lite"/>
    </source>
</evidence>
<keyword evidence="3" id="KW-1185">Reference proteome</keyword>